<dbReference type="OrthoDB" id="2355173at2"/>
<reference evidence="1 2" key="1">
    <citation type="submission" date="2013-09" db="EMBL/GenBank/DDBJ databases">
        <authorList>
            <person name="Zeng Z."/>
            <person name="Chen C."/>
        </authorList>
    </citation>
    <scope>NUCLEOTIDE SEQUENCE [LARGE SCALE GENOMIC DNA]</scope>
    <source>
        <strain evidence="1 2">WB 3.3-2</strain>
    </source>
</reference>
<name>A0A0A2M5V4_9FLAO</name>
<gene>
    <name evidence="1" type="ORF">Q765_09425</name>
</gene>
<comment type="caution">
    <text evidence="1">The sequence shown here is derived from an EMBL/GenBank/DDBJ whole genome shotgun (WGS) entry which is preliminary data.</text>
</comment>
<proteinExistence type="predicted"/>
<dbReference type="STRING" id="1121895.GCA_000378485_00059"/>
<dbReference type="Gene3D" id="3.30.530.20">
    <property type="match status" value="1"/>
</dbReference>
<organism evidence="1 2">
    <name type="scientific">Flavobacterium rivuli WB 3.3-2 = DSM 21788</name>
    <dbReference type="NCBI Taxonomy" id="1121895"/>
    <lineage>
        <taxon>Bacteria</taxon>
        <taxon>Pseudomonadati</taxon>
        <taxon>Bacteroidota</taxon>
        <taxon>Flavobacteriia</taxon>
        <taxon>Flavobacteriales</taxon>
        <taxon>Flavobacteriaceae</taxon>
        <taxon>Flavobacterium</taxon>
    </lineage>
</organism>
<evidence type="ECO:0000313" key="2">
    <source>
        <dbReference type="Proteomes" id="UP000030152"/>
    </source>
</evidence>
<dbReference type="eggNOG" id="COG3832">
    <property type="taxonomic scope" value="Bacteria"/>
</dbReference>
<protein>
    <recommendedName>
        <fullName evidence="3">SRPBCC domain-containing protein</fullName>
    </recommendedName>
</protein>
<evidence type="ECO:0000313" key="1">
    <source>
        <dbReference type="EMBL" id="KGO86833.1"/>
    </source>
</evidence>
<dbReference type="Proteomes" id="UP000030152">
    <property type="component" value="Unassembled WGS sequence"/>
</dbReference>
<sequence>MSKSLIVKHSIKIDAAPSRIWEILTKPEYIRQWDKLPEDFGDYEIHPATIIEWPEQKRLNVVEFDLNKSLKYSLSIPEWREQGVLHIGYNYNLSIDSEGYTWLGVEIGDFAILTEADRYYNENSIFGQTASQKIKELAEN</sequence>
<accession>A0A0A2M5V4</accession>
<evidence type="ECO:0008006" key="3">
    <source>
        <dbReference type="Google" id="ProtNLM"/>
    </source>
</evidence>
<dbReference type="InterPro" id="IPR023393">
    <property type="entry name" value="START-like_dom_sf"/>
</dbReference>
<dbReference type="AlphaFoldDB" id="A0A0A2M5V4"/>
<dbReference type="SUPFAM" id="SSF55961">
    <property type="entry name" value="Bet v1-like"/>
    <property type="match status" value="1"/>
</dbReference>
<dbReference type="RefSeq" id="WP_020211184.1">
    <property type="nucleotide sequence ID" value="NZ_JRLX01000008.1"/>
</dbReference>
<keyword evidence="2" id="KW-1185">Reference proteome</keyword>
<dbReference type="EMBL" id="JRLX01000008">
    <property type="protein sequence ID" value="KGO86833.1"/>
    <property type="molecule type" value="Genomic_DNA"/>
</dbReference>